<dbReference type="RefSeq" id="WP_343993455.1">
    <property type="nucleotide sequence ID" value="NZ_BAAALG010000007.1"/>
</dbReference>
<dbReference type="InterPro" id="IPR018448">
    <property type="entry name" value="TatB"/>
</dbReference>
<evidence type="ECO:0000256" key="2">
    <source>
        <dbReference type="ARBA" id="ARBA00022448"/>
    </source>
</evidence>
<evidence type="ECO:0000313" key="10">
    <source>
        <dbReference type="EMBL" id="GAA1100217.1"/>
    </source>
</evidence>
<dbReference type="PANTHER" id="PTHR33162">
    <property type="entry name" value="SEC-INDEPENDENT PROTEIN TRANSLOCASE PROTEIN TATA, CHLOROPLASTIC"/>
    <property type="match status" value="1"/>
</dbReference>
<evidence type="ECO:0000313" key="11">
    <source>
        <dbReference type="Proteomes" id="UP001501581"/>
    </source>
</evidence>
<evidence type="ECO:0000256" key="7">
    <source>
        <dbReference type="ARBA" id="ARBA00023010"/>
    </source>
</evidence>
<keyword evidence="8" id="KW-0472">Membrane</keyword>
<evidence type="ECO:0000256" key="9">
    <source>
        <dbReference type="SAM" id="MobiDB-lite"/>
    </source>
</evidence>
<dbReference type="PRINTS" id="PR01506">
    <property type="entry name" value="TATBPROTEIN"/>
</dbReference>
<keyword evidence="3" id="KW-1003">Cell membrane</keyword>
<dbReference type="Pfam" id="PF02416">
    <property type="entry name" value="TatA_B_E"/>
    <property type="match status" value="1"/>
</dbReference>
<organism evidence="10 11">
    <name type="scientific">Nocardioides dubius</name>
    <dbReference type="NCBI Taxonomy" id="317019"/>
    <lineage>
        <taxon>Bacteria</taxon>
        <taxon>Bacillati</taxon>
        <taxon>Actinomycetota</taxon>
        <taxon>Actinomycetes</taxon>
        <taxon>Propionibacteriales</taxon>
        <taxon>Nocardioidaceae</taxon>
        <taxon>Nocardioides</taxon>
    </lineage>
</organism>
<comment type="subcellular location">
    <subcellularLocation>
        <location evidence="1">Membrane</location>
        <topology evidence="1">Single-pass membrane protein</topology>
    </subcellularLocation>
</comment>
<name>A0ABN1TTL1_9ACTN</name>
<dbReference type="Proteomes" id="UP001501581">
    <property type="component" value="Unassembled WGS sequence"/>
</dbReference>
<evidence type="ECO:0000256" key="1">
    <source>
        <dbReference type="ARBA" id="ARBA00004167"/>
    </source>
</evidence>
<keyword evidence="5" id="KW-0653">Protein transport</keyword>
<protein>
    <recommendedName>
        <fullName evidence="12">Sec-independent protein translocase protein TatB</fullName>
    </recommendedName>
</protein>
<keyword evidence="7" id="KW-0811">Translocation</keyword>
<evidence type="ECO:0000256" key="3">
    <source>
        <dbReference type="ARBA" id="ARBA00022475"/>
    </source>
</evidence>
<evidence type="ECO:0000256" key="4">
    <source>
        <dbReference type="ARBA" id="ARBA00022692"/>
    </source>
</evidence>
<evidence type="ECO:0000256" key="6">
    <source>
        <dbReference type="ARBA" id="ARBA00022989"/>
    </source>
</evidence>
<feature type="region of interest" description="Disordered" evidence="9">
    <location>
        <begin position="80"/>
        <end position="109"/>
    </location>
</feature>
<keyword evidence="4" id="KW-0812">Transmembrane</keyword>
<dbReference type="NCBIfam" id="NF002377">
    <property type="entry name" value="PRK01371.1-4"/>
    <property type="match status" value="1"/>
</dbReference>
<accession>A0ABN1TTL1</accession>
<dbReference type="Gene3D" id="1.20.5.3310">
    <property type="match status" value="1"/>
</dbReference>
<dbReference type="InterPro" id="IPR003369">
    <property type="entry name" value="TatA/B/E"/>
</dbReference>
<evidence type="ECO:0000256" key="8">
    <source>
        <dbReference type="ARBA" id="ARBA00023136"/>
    </source>
</evidence>
<keyword evidence="2" id="KW-0813">Transport</keyword>
<sequence>MFGVGLTEMAVIAVVAVLVFGPDRLPDLARQAGRMARQLRNLANSARDDLRNELGPEYADLELRDLDPRTLVRKHILEAMDEEEDEARPTGKSRALAANELPPYDSEAT</sequence>
<proteinExistence type="predicted"/>
<dbReference type="EMBL" id="BAAALG010000007">
    <property type="protein sequence ID" value="GAA1100217.1"/>
    <property type="molecule type" value="Genomic_DNA"/>
</dbReference>
<gene>
    <name evidence="10" type="ORF">GCM10009668_17570</name>
</gene>
<comment type="caution">
    <text evidence="10">The sequence shown here is derived from an EMBL/GenBank/DDBJ whole genome shotgun (WGS) entry which is preliminary data.</text>
</comment>
<evidence type="ECO:0000256" key="5">
    <source>
        <dbReference type="ARBA" id="ARBA00022927"/>
    </source>
</evidence>
<reference evidence="10 11" key="1">
    <citation type="journal article" date="2019" name="Int. J. Syst. Evol. Microbiol.">
        <title>The Global Catalogue of Microorganisms (GCM) 10K type strain sequencing project: providing services to taxonomists for standard genome sequencing and annotation.</title>
        <authorList>
            <consortium name="The Broad Institute Genomics Platform"/>
            <consortium name="The Broad Institute Genome Sequencing Center for Infectious Disease"/>
            <person name="Wu L."/>
            <person name="Ma J."/>
        </authorList>
    </citation>
    <scope>NUCLEOTIDE SEQUENCE [LARGE SCALE GENOMIC DNA]</scope>
    <source>
        <strain evidence="10 11">JCM 13008</strain>
    </source>
</reference>
<dbReference type="PANTHER" id="PTHR33162:SF1">
    <property type="entry name" value="SEC-INDEPENDENT PROTEIN TRANSLOCASE PROTEIN TATA, CHLOROPLASTIC"/>
    <property type="match status" value="1"/>
</dbReference>
<dbReference type="NCBIfam" id="TIGR01410">
    <property type="entry name" value="tatB"/>
    <property type="match status" value="1"/>
</dbReference>
<keyword evidence="11" id="KW-1185">Reference proteome</keyword>
<evidence type="ECO:0008006" key="12">
    <source>
        <dbReference type="Google" id="ProtNLM"/>
    </source>
</evidence>
<keyword evidence="6" id="KW-1133">Transmembrane helix</keyword>